<protein>
    <recommendedName>
        <fullName evidence="2">YARHG domain-containing protein</fullName>
    </recommendedName>
</protein>
<proteinExistence type="predicted"/>
<dbReference type="Proteomes" id="UP000005384">
    <property type="component" value="Unassembled WGS sequence"/>
</dbReference>
<keyword evidence="1" id="KW-0812">Transmembrane</keyword>
<dbReference type="OrthoDB" id="517663at2"/>
<dbReference type="HOGENOM" id="CLU_078163_0_0_9"/>
<dbReference type="EMBL" id="ADLN01000006">
    <property type="protein sequence ID" value="EHI61138.1"/>
    <property type="molecule type" value="Genomic_DNA"/>
</dbReference>
<accession>G5IBH5</accession>
<dbReference type="PANTHER" id="PTHR40038:SF1">
    <property type="entry name" value="MEMBRANE-ASSOCIATED PROTEIN TCAA"/>
    <property type="match status" value="1"/>
</dbReference>
<dbReference type="SMART" id="SM01324">
    <property type="entry name" value="YARHG"/>
    <property type="match status" value="1"/>
</dbReference>
<feature type="domain" description="YARHG" evidence="2">
    <location>
        <begin position="153"/>
        <end position="238"/>
    </location>
</feature>
<sequence>MSKMRICPNCGHQENEYTFFCTQCGSKTVLNEETENVSEYVNPKEVHSSGVIEGTVILKSNSPKDKASKKIFPIVSFTIVILIVIFAGGVYISAGTSKQKNDEIQKQREAVSMETTTSASYVETTQIVEQTDEILTQADNSINNVESIPDQKSDYILPDSSIRYLTNKDLEGFTAEMCRLARNELFARHGRKFKDEMLQEYFNACSWYEGTVEPDEFDDDVFNSYEVANRDLIIQYEMDRGYR</sequence>
<dbReference type="PATRIC" id="fig|742737.3.peg.749"/>
<evidence type="ECO:0000256" key="1">
    <source>
        <dbReference type="SAM" id="Phobius"/>
    </source>
</evidence>
<feature type="transmembrane region" description="Helical" evidence="1">
    <location>
        <begin position="71"/>
        <end position="92"/>
    </location>
</feature>
<keyword evidence="1" id="KW-0472">Membrane</keyword>
<keyword evidence="1" id="KW-1133">Transmembrane helix</keyword>
<dbReference type="Gene3D" id="1.20.58.1690">
    <property type="match status" value="1"/>
</dbReference>
<dbReference type="InterPro" id="IPR025582">
    <property type="entry name" value="YARHG_dom"/>
</dbReference>
<name>G5IBH5_9FIRM</name>
<reference evidence="3 4" key="1">
    <citation type="submission" date="2011-08" db="EMBL/GenBank/DDBJ databases">
        <title>The Genome Sequence of Clostridium hathewayi WAL-18680.</title>
        <authorList>
            <consortium name="The Broad Institute Genome Sequencing Platform"/>
            <person name="Earl A."/>
            <person name="Ward D."/>
            <person name="Feldgarden M."/>
            <person name="Gevers D."/>
            <person name="Finegold S.M."/>
            <person name="Summanen P.H."/>
            <person name="Molitoris D.R."/>
            <person name="Song M."/>
            <person name="Daigneault M."/>
            <person name="Allen-Vercoe E."/>
            <person name="Young S.K."/>
            <person name="Zeng Q."/>
            <person name="Gargeya S."/>
            <person name="Fitzgerald M."/>
            <person name="Haas B."/>
            <person name="Abouelleil A."/>
            <person name="Alvarado L."/>
            <person name="Arachchi H.M."/>
            <person name="Berlin A."/>
            <person name="Brown A."/>
            <person name="Chapman S.B."/>
            <person name="Chen Z."/>
            <person name="Dunbar C."/>
            <person name="Freedman E."/>
            <person name="Gearin G."/>
            <person name="Gellesch M."/>
            <person name="Goldberg J."/>
            <person name="Griggs A."/>
            <person name="Gujja S."/>
            <person name="Heiman D."/>
            <person name="Howarth C."/>
            <person name="Larson L."/>
            <person name="Lui A."/>
            <person name="MacDonald P.J.P."/>
            <person name="Montmayeur A."/>
            <person name="Murphy C."/>
            <person name="Neiman D."/>
            <person name="Pearson M."/>
            <person name="Priest M."/>
            <person name="Roberts A."/>
            <person name="Saif S."/>
            <person name="Shea T."/>
            <person name="Shenoy N."/>
            <person name="Sisk P."/>
            <person name="Stolte C."/>
            <person name="Sykes S."/>
            <person name="Wortman J."/>
            <person name="Nusbaum C."/>
            <person name="Birren B."/>
        </authorList>
    </citation>
    <scope>NUCLEOTIDE SEQUENCE [LARGE SCALE GENOMIC DNA]</scope>
    <source>
        <strain evidence="3 4">WAL-18680</strain>
    </source>
</reference>
<evidence type="ECO:0000313" key="3">
    <source>
        <dbReference type="EMBL" id="EHI61138.1"/>
    </source>
</evidence>
<keyword evidence="4" id="KW-1185">Reference proteome</keyword>
<dbReference type="PANTHER" id="PTHR40038">
    <property type="entry name" value="MEMBRANE-ASSOCIATED PROTEIN TCAA"/>
    <property type="match status" value="1"/>
</dbReference>
<dbReference type="Pfam" id="PF13308">
    <property type="entry name" value="YARHG"/>
    <property type="match status" value="1"/>
</dbReference>
<dbReference type="InterPro" id="IPR038434">
    <property type="entry name" value="YARHG_sf"/>
</dbReference>
<dbReference type="RefSeq" id="WP_006778739.1">
    <property type="nucleotide sequence ID" value="NZ_CP040506.1"/>
</dbReference>
<evidence type="ECO:0000313" key="4">
    <source>
        <dbReference type="Proteomes" id="UP000005384"/>
    </source>
</evidence>
<evidence type="ECO:0000259" key="2">
    <source>
        <dbReference type="SMART" id="SM01324"/>
    </source>
</evidence>
<gene>
    <name evidence="3" type="ORF">HMPREF9473_00753</name>
</gene>
<dbReference type="AlphaFoldDB" id="G5IBH5"/>
<comment type="caution">
    <text evidence="3">The sequence shown here is derived from an EMBL/GenBank/DDBJ whole genome shotgun (WGS) entry which is preliminary data.</text>
</comment>
<organism evidence="3 4">
    <name type="scientific">Hungatella hathewayi WAL-18680</name>
    <dbReference type="NCBI Taxonomy" id="742737"/>
    <lineage>
        <taxon>Bacteria</taxon>
        <taxon>Bacillati</taxon>
        <taxon>Bacillota</taxon>
        <taxon>Clostridia</taxon>
        <taxon>Lachnospirales</taxon>
        <taxon>Lachnospiraceae</taxon>
        <taxon>Hungatella</taxon>
    </lineage>
</organism>